<feature type="region of interest" description="Disordered" evidence="6">
    <location>
        <begin position="89"/>
        <end position="112"/>
    </location>
</feature>
<evidence type="ECO:0000256" key="5">
    <source>
        <dbReference type="SAM" id="Coils"/>
    </source>
</evidence>
<dbReference type="Proteomes" id="UP001321749">
    <property type="component" value="Unassembled WGS sequence"/>
</dbReference>
<feature type="region of interest" description="Disordered" evidence="6">
    <location>
        <begin position="1"/>
        <end position="20"/>
    </location>
</feature>
<dbReference type="GO" id="GO:0005737">
    <property type="term" value="C:cytoplasm"/>
    <property type="evidence" value="ECO:0007669"/>
    <property type="project" value="UniProtKB-ARBA"/>
</dbReference>
<sequence>MAAKADSASKEAQTNPRGIPYAPFVDKVEDYVTTRADVESTLRSFQEMVAKYNFMEENLRRRVAGLKDKMPDIGKTLETVRFLKLQGKKGDAAGGEDELEDEEEGNGKGGKDLETLFELNDTLYAKAKIERDEGSGRVEEVYLWLGANVMLSYPIDEAEELLESKLKAAKTSLRNCEEDLDFLREQITTMEVNVARVYNWDVVQKRKEKEEEEKQKGKKNQGGSDG</sequence>
<dbReference type="PANTHER" id="PTHR12409:SF0">
    <property type="entry name" value="PREFOLDIN SUBUNIT 3"/>
    <property type="match status" value="1"/>
</dbReference>
<feature type="region of interest" description="Disordered" evidence="6">
    <location>
        <begin position="206"/>
        <end position="226"/>
    </location>
</feature>
<comment type="function">
    <text evidence="4">Binds specifically to cytosolic chaperonin (c-CPN) and transfers target proteins to it. Binds to nascent polypeptide chain and promotes folding in an environment in which there are many competing pathways for nonnative proteins.</text>
</comment>
<name>A0AAV9HJW9_9PEZI</name>
<feature type="compositionally biased region" description="Basic and acidic residues" evidence="6">
    <location>
        <begin position="206"/>
        <end position="215"/>
    </location>
</feature>
<dbReference type="GO" id="GO:0007021">
    <property type="term" value="P:tubulin complex assembly"/>
    <property type="evidence" value="ECO:0007669"/>
    <property type="project" value="TreeGrafter"/>
</dbReference>
<reference evidence="7" key="2">
    <citation type="submission" date="2023-06" db="EMBL/GenBank/DDBJ databases">
        <authorList>
            <consortium name="Lawrence Berkeley National Laboratory"/>
            <person name="Mondo S.J."/>
            <person name="Hensen N."/>
            <person name="Bonometti L."/>
            <person name="Westerberg I."/>
            <person name="Brannstrom I.O."/>
            <person name="Guillou S."/>
            <person name="Cros-Aarteil S."/>
            <person name="Calhoun S."/>
            <person name="Haridas S."/>
            <person name="Kuo A."/>
            <person name="Pangilinan J."/>
            <person name="Riley R."/>
            <person name="Labutti K."/>
            <person name="Andreopoulos B."/>
            <person name="Lipzen A."/>
            <person name="Chen C."/>
            <person name="Yanf M."/>
            <person name="Daum C."/>
            <person name="Ng V."/>
            <person name="Clum A."/>
            <person name="Steindorff A."/>
            <person name="Ohm R."/>
            <person name="Martin F."/>
            <person name="Silar P."/>
            <person name="Natvig D."/>
            <person name="Lalanne C."/>
            <person name="Gautier V."/>
            <person name="Ament-Velasquez S.L."/>
            <person name="Kruys A."/>
            <person name="Hutchinson M.I."/>
            <person name="Powell A.J."/>
            <person name="Barry K."/>
            <person name="Miller A.N."/>
            <person name="Grigoriev I.V."/>
            <person name="Debuchy R."/>
            <person name="Gladieux P."/>
            <person name="Thoren M.H."/>
            <person name="Johannesson H."/>
        </authorList>
    </citation>
    <scope>NUCLEOTIDE SEQUENCE</scope>
    <source>
        <strain evidence="7">PSN324</strain>
    </source>
</reference>
<dbReference type="GO" id="GO:0007017">
    <property type="term" value="P:microtubule-based process"/>
    <property type="evidence" value="ECO:0007669"/>
    <property type="project" value="TreeGrafter"/>
</dbReference>
<dbReference type="InterPro" id="IPR004127">
    <property type="entry name" value="Prefoldin_subunit_alpha"/>
</dbReference>
<comment type="caution">
    <text evidence="7">The sequence shown here is derived from an EMBL/GenBank/DDBJ whole genome shotgun (WGS) entry which is preliminary data.</text>
</comment>
<protein>
    <recommendedName>
        <fullName evidence="4">Prefoldin subunit 3</fullName>
    </recommendedName>
</protein>
<evidence type="ECO:0000313" key="8">
    <source>
        <dbReference type="Proteomes" id="UP001321749"/>
    </source>
</evidence>
<dbReference type="FunFam" id="1.10.287.370:FF:000001">
    <property type="entry name" value="Prefoldin subunit 3"/>
    <property type="match status" value="1"/>
</dbReference>
<dbReference type="InterPro" id="IPR009053">
    <property type="entry name" value="Prefoldin"/>
</dbReference>
<evidence type="ECO:0000256" key="1">
    <source>
        <dbReference type="ARBA" id="ARBA00010048"/>
    </source>
</evidence>
<evidence type="ECO:0000256" key="4">
    <source>
        <dbReference type="PIRNR" id="PIRNR016396"/>
    </source>
</evidence>
<evidence type="ECO:0000256" key="3">
    <source>
        <dbReference type="ARBA" id="ARBA00023186"/>
    </source>
</evidence>
<organism evidence="7 8">
    <name type="scientific">Cladorrhinum samala</name>
    <dbReference type="NCBI Taxonomy" id="585594"/>
    <lineage>
        <taxon>Eukaryota</taxon>
        <taxon>Fungi</taxon>
        <taxon>Dikarya</taxon>
        <taxon>Ascomycota</taxon>
        <taxon>Pezizomycotina</taxon>
        <taxon>Sordariomycetes</taxon>
        <taxon>Sordariomycetidae</taxon>
        <taxon>Sordariales</taxon>
        <taxon>Podosporaceae</taxon>
        <taxon>Cladorrhinum</taxon>
    </lineage>
</organism>
<feature type="compositionally biased region" description="Acidic residues" evidence="6">
    <location>
        <begin position="94"/>
        <end position="104"/>
    </location>
</feature>
<evidence type="ECO:0000256" key="6">
    <source>
        <dbReference type="SAM" id="MobiDB-lite"/>
    </source>
</evidence>
<gene>
    <name evidence="7" type="ORF">QBC42DRAFT_252772</name>
</gene>
<comment type="similarity">
    <text evidence="1 4">Belongs to the prefoldin subunit alpha family.</text>
</comment>
<dbReference type="AlphaFoldDB" id="A0AAV9HJW9"/>
<evidence type="ECO:0000256" key="2">
    <source>
        <dbReference type="ARBA" id="ARBA00011695"/>
    </source>
</evidence>
<dbReference type="GO" id="GO:0016272">
    <property type="term" value="C:prefoldin complex"/>
    <property type="evidence" value="ECO:0007669"/>
    <property type="project" value="UniProtKB-UniRule"/>
</dbReference>
<dbReference type="GO" id="GO:0006457">
    <property type="term" value="P:protein folding"/>
    <property type="evidence" value="ECO:0007669"/>
    <property type="project" value="UniProtKB-UniRule"/>
</dbReference>
<accession>A0AAV9HJW9</accession>
<keyword evidence="3 4" id="KW-0143">Chaperone</keyword>
<dbReference type="Pfam" id="PF02996">
    <property type="entry name" value="Prefoldin"/>
    <property type="match status" value="1"/>
</dbReference>
<comment type="subunit">
    <text evidence="2 4">Heterohexamer of two PFD-alpha type and four PFD-beta type subunits.</text>
</comment>
<keyword evidence="8" id="KW-1185">Reference proteome</keyword>
<reference evidence="7" key="1">
    <citation type="journal article" date="2023" name="Mol. Phylogenet. Evol.">
        <title>Genome-scale phylogeny and comparative genomics of the fungal order Sordariales.</title>
        <authorList>
            <person name="Hensen N."/>
            <person name="Bonometti L."/>
            <person name="Westerberg I."/>
            <person name="Brannstrom I.O."/>
            <person name="Guillou S."/>
            <person name="Cros-Aarteil S."/>
            <person name="Calhoun S."/>
            <person name="Haridas S."/>
            <person name="Kuo A."/>
            <person name="Mondo S."/>
            <person name="Pangilinan J."/>
            <person name="Riley R."/>
            <person name="LaButti K."/>
            <person name="Andreopoulos B."/>
            <person name="Lipzen A."/>
            <person name="Chen C."/>
            <person name="Yan M."/>
            <person name="Daum C."/>
            <person name="Ng V."/>
            <person name="Clum A."/>
            <person name="Steindorff A."/>
            <person name="Ohm R.A."/>
            <person name="Martin F."/>
            <person name="Silar P."/>
            <person name="Natvig D.O."/>
            <person name="Lalanne C."/>
            <person name="Gautier V."/>
            <person name="Ament-Velasquez S.L."/>
            <person name="Kruys A."/>
            <person name="Hutchinson M.I."/>
            <person name="Powell A.J."/>
            <person name="Barry K."/>
            <person name="Miller A.N."/>
            <person name="Grigoriev I.V."/>
            <person name="Debuchy R."/>
            <person name="Gladieux P."/>
            <person name="Hiltunen Thoren M."/>
            <person name="Johannesson H."/>
        </authorList>
    </citation>
    <scope>NUCLEOTIDE SEQUENCE</scope>
    <source>
        <strain evidence="7">PSN324</strain>
    </source>
</reference>
<keyword evidence="5" id="KW-0175">Coiled coil</keyword>
<evidence type="ECO:0000313" key="7">
    <source>
        <dbReference type="EMBL" id="KAK4461081.1"/>
    </source>
</evidence>
<feature type="coiled-coil region" evidence="5">
    <location>
        <begin position="159"/>
        <end position="193"/>
    </location>
</feature>
<dbReference type="PANTHER" id="PTHR12409">
    <property type="entry name" value="PREFOLDIN SUBUNIT 3"/>
    <property type="match status" value="1"/>
</dbReference>
<dbReference type="InterPro" id="IPR016655">
    <property type="entry name" value="PFD3"/>
</dbReference>
<dbReference type="SUPFAM" id="SSF46579">
    <property type="entry name" value="Prefoldin"/>
    <property type="match status" value="1"/>
</dbReference>
<dbReference type="Gene3D" id="1.10.287.370">
    <property type="match status" value="1"/>
</dbReference>
<dbReference type="CDD" id="cd23156">
    <property type="entry name" value="Prefoldin_3"/>
    <property type="match status" value="1"/>
</dbReference>
<dbReference type="EMBL" id="MU864997">
    <property type="protein sequence ID" value="KAK4461081.1"/>
    <property type="molecule type" value="Genomic_DNA"/>
</dbReference>
<proteinExistence type="inferred from homology"/>
<dbReference type="PIRSF" id="PIRSF016396">
    <property type="entry name" value="Prefoldin_subunit_3"/>
    <property type="match status" value="1"/>
</dbReference>
<dbReference type="GO" id="GO:0015631">
    <property type="term" value="F:tubulin binding"/>
    <property type="evidence" value="ECO:0007669"/>
    <property type="project" value="TreeGrafter"/>
</dbReference>